<dbReference type="Ensembl" id="ENSKMAT00000026821.1">
    <property type="protein sequence ID" value="ENSKMAP00000026482.1"/>
    <property type="gene ID" value="ENSKMAG00000019653.1"/>
</dbReference>
<sequence>MADFGEILKSIGDFGLFQKLTLMALSIPNFTQSFMLASFIFIESDPERHCNTDWILQAAPNLTTEEQLNLTLPREKDGTFSRCQMFVPVDWDIGTIRKYGLNETTGCTNRWVYGNMLYECRKTNFHFLISNLLSMWLLEIWGRKILFISTILTGGIASILILAVFQGRPLVLFCVFLCFGPFAVFNLCVCVPLLDYPVAVTSLAVIARFFLIWGSSVTCIYMQELCPTAVR</sequence>
<evidence type="ECO:0008006" key="4">
    <source>
        <dbReference type="Google" id="ProtNLM"/>
    </source>
</evidence>
<accession>A0A3Q3GT95</accession>
<dbReference type="GeneTree" id="ENSGT00940000154607"/>
<dbReference type="Proteomes" id="UP000264800">
    <property type="component" value="Unplaced"/>
</dbReference>
<keyword evidence="1" id="KW-1133">Transmembrane helix</keyword>
<feature type="transmembrane region" description="Helical" evidence="1">
    <location>
        <begin position="200"/>
        <end position="222"/>
    </location>
</feature>
<evidence type="ECO:0000313" key="2">
    <source>
        <dbReference type="Ensembl" id="ENSKMAP00000026482.1"/>
    </source>
</evidence>
<proteinExistence type="predicted"/>
<reference evidence="2" key="1">
    <citation type="submission" date="2025-08" db="UniProtKB">
        <authorList>
            <consortium name="Ensembl"/>
        </authorList>
    </citation>
    <scope>IDENTIFICATION</scope>
</reference>
<protein>
    <recommendedName>
        <fullName evidence="4">Major facilitator superfamily (MFS) profile domain-containing protein</fullName>
    </recommendedName>
</protein>
<keyword evidence="1" id="KW-0812">Transmembrane</keyword>
<reference evidence="2" key="2">
    <citation type="submission" date="2025-09" db="UniProtKB">
        <authorList>
            <consortium name="Ensembl"/>
        </authorList>
    </citation>
    <scope>IDENTIFICATION</scope>
</reference>
<feature type="transmembrane region" description="Helical" evidence="1">
    <location>
        <begin position="170"/>
        <end position="194"/>
    </location>
</feature>
<dbReference type="STRING" id="37003.ENSKMAP00000026482"/>
<feature type="transmembrane region" description="Helical" evidence="1">
    <location>
        <begin position="125"/>
        <end position="141"/>
    </location>
</feature>
<dbReference type="AlphaFoldDB" id="A0A3Q3GT95"/>
<keyword evidence="3" id="KW-1185">Reference proteome</keyword>
<evidence type="ECO:0000313" key="3">
    <source>
        <dbReference type="Proteomes" id="UP000264800"/>
    </source>
</evidence>
<feature type="transmembrane region" description="Helical" evidence="1">
    <location>
        <begin position="147"/>
        <end position="165"/>
    </location>
</feature>
<feature type="transmembrane region" description="Helical" evidence="1">
    <location>
        <begin position="20"/>
        <end position="42"/>
    </location>
</feature>
<organism evidence="2 3">
    <name type="scientific">Kryptolebias marmoratus</name>
    <name type="common">Mangrove killifish</name>
    <name type="synonym">Rivulus marmoratus</name>
    <dbReference type="NCBI Taxonomy" id="37003"/>
    <lineage>
        <taxon>Eukaryota</taxon>
        <taxon>Metazoa</taxon>
        <taxon>Chordata</taxon>
        <taxon>Craniata</taxon>
        <taxon>Vertebrata</taxon>
        <taxon>Euteleostomi</taxon>
        <taxon>Actinopterygii</taxon>
        <taxon>Neopterygii</taxon>
        <taxon>Teleostei</taxon>
        <taxon>Neoteleostei</taxon>
        <taxon>Acanthomorphata</taxon>
        <taxon>Ovalentaria</taxon>
        <taxon>Atherinomorphae</taxon>
        <taxon>Cyprinodontiformes</taxon>
        <taxon>Rivulidae</taxon>
        <taxon>Kryptolebias</taxon>
    </lineage>
</organism>
<evidence type="ECO:0000256" key="1">
    <source>
        <dbReference type="SAM" id="Phobius"/>
    </source>
</evidence>
<name>A0A3Q3GT95_KRYMA</name>
<keyword evidence="1" id="KW-0472">Membrane</keyword>